<proteinExistence type="predicted"/>
<feature type="region of interest" description="Disordered" evidence="1">
    <location>
        <begin position="612"/>
        <end position="633"/>
    </location>
</feature>
<dbReference type="AlphaFoldDB" id="A0ABD2ZZN3"/>
<organism evidence="2 3">
    <name type="scientific">Cinchona calisaya</name>
    <dbReference type="NCBI Taxonomy" id="153742"/>
    <lineage>
        <taxon>Eukaryota</taxon>
        <taxon>Viridiplantae</taxon>
        <taxon>Streptophyta</taxon>
        <taxon>Embryophyta</taxon>
        <taxon>Tracheophyta</taxon>
        <taxon>Spermatophyta</taxon>
        <taxon>Magnoliopsida</taxon>
        <taxon>eudicotyledons</taxon>
        <taxon>Gunneridae</taxon>
        <taxon>Pentapetalae</taxon>
        <taxon>asterids</taxon>
        <taxon>lamiids</taxon>
        <taxon>Gentianales</taxon>
        <taxon>Rubiaceae</taxon>
        <taxon>Cinchonoideae</taxon>
        <taxon>Cinchoneae</taxon>
        <taxon>Cinchona</taxon>
    </lineage>
</organism>
<comment type="caution">
    <text evidence="2">The sequence shown here is derived from an EMBL/GenBank/DDBJ whole genome shotgun (WGS) entry which is preliminary data.</text>
</comment>
<dbReference type="Proteomes" id="UP001630127">
    <property type="component" value="Unassembled WGS sequence"/>
</dbReference>
<dbReference type="PANTHER" id="PTHR37604">
    <property type="entry name" value="TRANSCRIPTION INITIATION FACTOR TFIID SUBUNIT"/>
    <property type="match status" value="1"/>
</dbReference>
<dbReference type="PANTHER" id="PTHR37604:SF1">
    <property type="entry name" value="TRANSCRIPTION INITIATION FACTOR TFIID SUBUNIT"/>
    <property type="match status" value="1"/>
</dbReference>
<accession>A0ABD2ZZN3</accession>
<evidence type="ECO:0000256" key="1">
    <source>
        <dbReference type="SAM" id="MobiDB-lite"/>
    </source>
</evidence>
<reference evidence="2 3" key="1">
    <citation type="submission" date="2024-11" db="EMBL/GenBank/DDBJ databases">
        <title>A near-complete genome assembly of Cinchona calisaya.</title>
        <authorList>
            <person name="Lian D.C."/>
            <person name="Zhao X.W."/>
            <person name="Wei L."/>
        </authorList>
    </citation>
    <scope>NUCLEOTIDE SEQUENCE [LARGE SCALE GENOMIC DNA]</scope>
    <source>
        <tissue evidence="2">Nenye</tissue>
    </source>
</reference>
<name>A0ABD2ZZN3_9GENT</name>
<gene>
    <name evidence="2" type="ORF">ACH5RR_013311</name>
</gene>
<keyword evidence="3" id="KW-1185">Reference proteome</keyword>
<evidence type="ECO:0008006" key="4">
    <source>
        <dbReference type="Google" id="ProtNLM"/>
    </source>
</evidence>
<sequence>MALLGDDGVGYELARKLESHGVWRTWLGDALYSNFVHFLSSPSAWESFMRPDYPSDSTTTSSSSSSAAPSALDSFKSRPQLHLQLRARALLFDKASISLFLGSTDNNPLLSSSSSSSLNAISKLNPNYLQLHGDDVYFTLEEATQRPDSVLAAPANATSSKSKSSFGVGSRYTESEIGTLPQKFKFNELPETWYTQFFEKYRASKSYRLSFGDQETEKRTPEQMYTYLRVAEKHKRKRVAFKVDQNIGVVNSMLDNGSNMLLSSILEDNNALDDEAPFFPETMFTMNCVPDSAVLRKRRIPLSQKVEFNGVLDTLPQIVTKSPIMIERLGIRPEYLSMDPGGNQNRGKSGYDGSKKLLSQEQASQLSQKEIARFLSKLGFEGSSEVPLEVLSQLLSCHVMKLGRTLKLLVDSYRKQCSAMELLKMFLHITGYSNLVVLSELVKDTTRNSVPQTQQQLQGIQLQLQSQHQGPIRPSQQIPRQMHPQLQQIINSQNLAFQQHQQWEIMKRRQQSTPRPGMNMNINMDKDRPMVEVKVENPSDFPMDNSTFAALNPRNPQLQQFRQQQLAAMMPFHTQNSNQFRPMSSLQIPQMQSPNMGMARAPPVKVEGFQELMGGDASLKHDSEENKLTSPSK</sequence>
<evidence type="ECO:0000313" key="2">
    <source>
        <dbReference type="EMBL" id="KAL3524939.1"/>
    </source>
</evidence>
<evidence type="ECO:0000313" key="3">
    <source>
        <dbReference type="Proteomes" id="UP001630127"/>
    </source>
</evidence>
<dbReference type="EMBL" id="JBJUIK010000006">
    <property type="protein sequence ID" value="KAL3524939.1"/>
    <property type="molecule type" value="Genomic_DNA"/>
</dbReference>
<protein>
    <recommendedName>
        <fullName evidence="4">Bromodomain associated domain-containing protein</fullName>
    </recommendedName>
</protein>
<feature type="compositionally biased region" description="Basic and acidic residues" evidence="1">
    <location>
        <begin position="618"/>
        <end position="627"/>
    </location>
</feature>